<dbReference type="PANTHER" id="PTHR43873:SF1">
    <property type="entry name" value="COBYRINATE A,C-DIAMIDE SYNTHASE"/>
    <property type="match status" value="1"/>
</dbReference>
<keyword evidence="5 7" id="KW-0460">Magnesium</keyword>
<dbReference type="Gene3D" id="3.40.50.880">
    <property type="match status" value="1"/>
</dbReference>
<reference evidence="10" key="1">
    <citation type="journal article" date="2021" name="PeerJ">
        <title>Extensive microbial diversity within the chicken gut microbiome revealed by metagenomics and culture.</title>
        <authorList>
            <person name="Gilroy R."/>
            <person name="Ravi A."/>
            <person name="Getino M."/>
            <person name="Pursley I."/>
            <person name="Horton D.L."/>
            <person name="Alikhan N.F."/>
            <person name="Baker D."/>
            <person name="Gharbi K."/>
            <person name="Hall N."/>
            <person name="Watson M."/>
            <person name="Adriaenssens E.M."/>
            <person name="Foster-Nyarko E."/>
            <person name="Jarju S."/>
            <person name="Secka A."/>
            <person name="Antonio M."/>
            <person name="Oren A."/>
            <person name="Chaudhuri R.R."/>
            <person name="La Ragione R."/>
            <person name="Hildebrand F."/>
            <person name="Pallen M.J."/>
        </authorList>
    </citation>
    <scope>NUCLEOTIDE SEQUENCE</scope>
    <source>
        <strain evidence="10">ChiSjej1B19-8411</strain>
    </source>
</reference>
<keyword evidence="2 7" id="KW-0436">Ligase</keyword>
<evidence type="ECO:0000256" key="4">
    <source>
        <dbReference type="ARBA" id="ARBA00022840"/>
    </source>
</evidence>
<feature type="active site" description="Nucleophile" evidence="7">
    <location>
        <position position="337"/>
    </location>
</feature>
<sequence>MEIPRIMLAAGASGSGKTLITCGLLQALVNRGMKVASFKCGPDYIDPMFHSRVIGTKSRNLDTFFTSPKVTRFLLEKNAAGMDIAVMEGVMGYYDGVGGTTFRASAYDLARETRTPVLLVVNSKGMSLSLAAYIKGFLEYQKDSRIVGVIFNQMSPMLYPRMKEAIEKTLPVKVCGYVPKVEDCVIESRHLGLVLPHEVEDLKGRLQKLAEVLEKTLDLEEILRLAREAEPLPREELTGEHPAFAPAGEQTPVRIGLARDEAFCFFYEDNLQLLREMGAELVEFSPVHDRHLPEHLNGLLLYGGYPELFGEELEAGESMRQEIYRALAGGMPVMAECGGFMYLHEEMEDMNGRFCRGVGFLKGKAFRTPRLTRFGYITLTGKHPVLGQELGEIPAHEFHYFDSENCGDTFTARKPVGNRGWECMHGSDSGMIGFPHLYYYGNPAVPRAFLEQCRNYQRKQESLQADAGRTCRQEETGKA</sequence>
<dbReference type="Pfam" id="PF07685">
    <property type="entry name" value="GATase_3"/>
    <property type="match status" value="1"/>
</dbReference>
<dbReference type="NCBIfam" id="TIGR00379">
    <property type="entry name" value="cobB"/>
    <property type="match status" value="1"/>
</dbReference>
<accession>A0A9D1WI93</accession>
<dbReference type="GO" id="GO:0009236">
    <property type="term" value="P:cobalamin biosynthetic process"/>
    <property type="evidence" value="ECO:0007669"/>
    <property type="project" value="UniProtKB-UniRule"/>
</dbReference>
<evidence type="ECO:0000259" key="9">
    <source>
        <dbReference type="Pfam" id="PF07685"/>
    </source>
</evidence>
<proteinExistence type="inferred from homology"/>
<dbReference type="EC" id="6.3.5.11" evidence="7"/>
<dbReference type="EMBL" id="DXEX01000165">
    <property type="protein sequence ID" value="HIX59565.1"/>
    <property type="molecule type" value="Genomic_DNA"/>
</dbReference>
<protein>
    <recommendedName>
        <fullName evidence="7">Cobyrinate a,c-diamide synthase</fullName>
        <ecNumber evidence="7">6.3.5.11</ecNumber>
    </recommendedName>
    <alternativeName>
        <fullName evidence="7">Cobyrinic acid a,c-diamide synthetase</fullName>
    </alternativeName>
</protein>
<evidence type="ECO:0000256" key="2">
    <source>
        <dbReference type="ARBA" id="ARBA00022598"/>
    </source>
</evidence>
<dbReference type="NCBIfam" id="NF002204">
    <property type="entry name" value="PRK01077.1"/>
    <property type="match status" value="1"/>
</dbReference>
<evidence type="ECO:0000256" key="1">
    <source>
        <dbReference type="ARBA" id="ARBA00001946"/>
    </source>
</evidence>
<dbReference type="CDD" id="cd05388">
    <property type="entry name" value="CobB_N"/>
    <property type="match status" value="1"/>
</dbReference>
<dbReference type="HAMAP" id="MF_00027">
    <property type="entry name" value="CobB_CbiA"/>
    <property type="match status" value="1"/>
</dbReference>
<feature type="domain" description="CobQ/CobB/MinD/ParA nucleotide binding" evidence="8">
    <location>
        <begin position="6"/>
        <end position="184"/>
    </location>
</feature>
<evidence type="ECO:0000256" key="7">
    <source>
        <dbReference type="HAMAP-Rule" id="MF_00027"/>
    </source>
</evidence>
<dbReference type="PROSITE" id="PS51274">
    <property type="entry name" value="GATASE_COBBQ"/>
    <property type="match status" value="1"/>
</dbReference>
<gene>
    <name evidence="7" type="primary">cbiA</name>
    <name evidence="10" type="ORF">IAA45_07620</name>
</gene>
<dbReference type="SUPFAM" id="SSF52540">
    <property type="entry name" value="P-loop containing nucleoside triphosphate hydrolases"/>
    <property type="match status" value="1"/>
</dbReference>
<dbReference type="Pfam" id="PF01656">
    <property type="entry name" value="CbiA"/>
    <property type="match status" value="1"/>
</dbReference>
<dbReference type="InterPro" id="IPR004484">
    <property type="entry name" value="CbiA/CobB_synth"/>
</dbReference>
<dbReference type="GO" id="GO:0042242">
    <property type="term" value="F:cobyrinic acid a,c-diamide synthase activity"/>
    <property type="evidence" value="ECO:0007669"/>
    <property type="project" value="UniProtKB-UniRule"/>
</dbReference>
<keyword evidence="3 7" id="KW-0547">Nucleotide-binding</keyword>
<comment type="cofactor">
    <cofactor evidence="1 7">
        <name>Mg(2+)</name>
        <dbReference type="ChEBI" id="CHEBI:18420"/>
    </cofactor>
</comment>
<comment type="domain">
    <text evidence="7">Comprises of two domains. The C-terminal domain contains the binding site for glutamine and catalyzes the hydrolysis of this substrate to glutamate and ammonia. The N-terminal domain is anticipated to bind ATP and cobyrinate and catalyzes the ultimate synthesis of the diamide product. The ammonia produced via the glutaminase domain is probably translocated to the adjacent domain via a molecular tunnel, where it reacts with an activated intermediate.</text>
</comment>
<dbReference type="SUPFAM" id="SSF52317">
    <property type="entry name" value="Class I glutamine amidotransferase-like"/>
    <property type="match status" value="1"/>
</dbReference>
<keyword evidence="7" id="KW-0169">Cobalamin biosynthesis</keyword>
<feature type="domain" description="CobB/CobQ-like glutamine amidotransferase" evidence="9">
    <location>
        <begin position="254"/>
        <end position="401"/>
    </location>
</feature>
<comment type="function">
    <text evidence="7">Catalyzes the ATP-dependent amidation of the two carboxylate groups at positions a and c of cobyrinate, using either L-glutamine or ammonia as the nitrogen source.</text>
</comment>
<dbReference type="GO" id="GO:0005524">
    <property type="term" value="F:ATP binding"/>
    <property type="evidence" value="ECO:0007669"/>
    <property type="project" value="UniProtKB-UniRule"/>
</dbReference>
<evidence type="ECO:0000313" key="10">
    <source>
        <dbReference type="EMBL" id="HIX59565.1"/>
    </source>
</evidence>
<evidence type="ECO:0000256" key="3">
    <source>
        <dbReference type="ARBA" id="ARBA00022741"/>
    </source>
</evidence>
<dbReference type="InterPro" id="IPR027417">
    <property type="entry name" value="P-loop_NTPase"/>
</dbReference>
<feature type="site" description="Increases nucleophilicity of active site Cys" evidence="7">
    <location>
        <position position="436"/>
    </location>
</feature>
<dbReference type="InterPro" id="IPR029062">
    <property type="entry name" value="Class_I_gatase-like"/>
</dbReference>
<evidence type="ECO:0000259" key="8">
    <source>
        <dbReference type="Pfam" id="PF01656"/>
    </source>
</evidence>
<comment type="catalytic activity">
    <reaction evidence="7">
        <text>cob(II)yrinate + 2 L-glutamine + 2 ATP + 2 H2O = cob(II)yrinate a,c diamide + 2 L-glutamate + 2 ADP + 2 phosphate + 2 H(+)</text>
        <dbReference type="Rhea" id="RHEA:26289"/>
        <dbReference type="ChEBI" id="CHEBI:15377"/>
        <dbReference type="ChEBI" id="CHEBI:15378"/>
        <dbReference type="ChEBI" id="CHEBI:29985"/>
        <dbReference type="ChEBI" id="CHEBI:30616"/>
        <dbReference type="ChEBI" id="CHEBI:43474"/>
        <dbReference type="ChEBI" id="CHEBI:58359"/>
        <dbReference type="ChEBI" id="CHEBI:58537"/>
        <dbReference type="ChEBI" id="CHEBI:58894"/>
        <dbReference type="ChEBI" id="CHEBI:456216"/>
        <dbReference type="EC" id="6.3.5.11"/>
    </reaction>
</comment>
<comment type="caution">
    <text evidence="10">The sequence shown here is derived from an EMBL/GenBank/DDBJ whole genome shotgun (WGS) entry which is preliminary data.</text>
</comment>
<dbReference type="PANTHER" id="PTHR43873">
    <property type="entry name" value="COBYRINATE A,C-DIAMIDE SYNTHASE"/>
    <property type="match status" value="1"/>
</dbReference>
<comment type="miscellaneous">
    <text evidence="7">The a and c carboxylates of cobyrinate are activated for nucleophilic attack via formation of a phosphorylated intermediate by ATP. CbiA catalyzes first the amidation of the c-carboxylate, and then that of the a-carboxylate.</text>
</comment>
<dbReference type="Gene3D" id="3.40.50.300">
    <property type="entry name" value="P-loop containing nucleotide triphosphate hydrolases"/>
    <property type="match status" value="2"/>
</dbReference>
<evidence type="ECO:0000256" key="5">
    <source>
        <dbReference type="ARBA" id="ARBA00022842"/>
    </source>
</evidence>
<reference evidence="10" key="2">
    <citation type="submission" date="2021-04" db="EMBL/GenBank/DDBJ databases">
        <authorList>
            <person name="Gilroy R."/>
        </authorList>
    </citation>
    <scope>NUCLEOTIDE SEQUENCE</scope>
    <source>
        <strain evidence="10">ChiSjej1B19-8411</strain>
    </source>
</reference>
<dbReference type="AlphaFoldDB" id="A0A9D1WI93"/>
<keyword evidence="4 7" id="KW-0067">ATP-binding</keyword>
<comment type="similarity">
    <text evidence="7">Belongs to the CobB/CbiA family.</text>
</comment>
<keyword evidence="6 7" id="KW-0315">Glutamine amidotransferase</keyword>
<organism evidence="10 11">
    <name type="scientific">Candidatus Blautia gallistercoris</name>
    <dbReference type="NCBI Taxonomy" id="2838490"/>
    <lineage>
        <taxon>Bacteria</taxon>
        <taxon>Bacillati</taxon>
        <taxon>Bacillota</taxon>
        <taxon>Clostridia</taxon>
        <taxon>Lachnospirales</taxon>
        <taxon>Lachnospiraceae</taxon>
        <taxon>Blautia</taxon>
    </lineage>
</organism>
<dbReference type="Proteomes" id="UP000886817">
    <property type="component" value="Unassembled WGS sequence"/>
</dbReference>
<dbReference type="InterPro" id="IPR002586">
    <property type="entry name" value="CobQ/CobB/MinD/ParA_Nub-bd_dom"/>
</dbReference>
<evidence type="ECO:0000256" key="6">
    <source>
        <dbReference type="ARBA" id="ARBA00022962"/>
    </source>
</evidence>
<name>A0A9D1WI93_9FIRM</name>
<comment type="pathway">
    <text evidence="7">Cofactor biosynthesis; adenosylcobalamin biosynthesis; cob(II)yrinate a,c-diamide from sirohydrochlorin (anaerobic route): step 10/10.</text>
</comment>
<evidence type="ECO:0000313" key="11">
    <source>
        <dbReference type="Proteomes" id="UP000886817"/>
    </source>
</evidence>
<dbReference type="InterPro" id="IPR011698">
    <property type="entry name" value="GATase_3"/>
</dbReference>